<dbReference type="PROSITE" id="PS00630">
    <property type="entry name" value="IMP_2"/>
    <property type="match status" value="1"/>
</dbReference>
<feature type="binding site" evidence="7">
    <location>
        <position position="86"/>
    </location>
    <ligand>
        <name>Mg(2+)</name>
        <dbReference type="ChEBI" id="CHEBI:18420"/>
        <label>1</label>
        <note>catalytic</note>
    </ligand>
</feature>
<dbReference type="PROSITE" id="PS00629">
    <property type="entry name" value="IMP_1"/>
    <property type="match status" value="1"/>
</dbReference>
<dbReference type="RefSeq" id="WP_078716771.1">
    <property type="nucleotide sequence ID" value="NZ_FUYC01000003.1"/>
</dbReference>
<evidence type="ECO:0000256" key="4">
    <source>
        <dbReference type="ARBA" id="ARBA00022723"/>
    </source>
</evidence>
<dbReference type="Gene3D" id="3.30.540.10">
    <property type="entry name" value="Fructose-1,6-Bisphosphatase, subunit A, domain 1"/>
    <property type="match status" value="1"/>
</dbReference>
<proteinExistence type="inferred from homology"/>
<evidence type="ECO:0000256" key="3">
    <source>
        <dbReference type="ARBA" id="ARBA00009759"/>
    </source>
</evidence>
<dbReference type="STRING" id="1121449.SAMN02745704_01217"/>
<keyword evidence="5 8" id="KW-0378">Hydrolase</keyword>
<feature type="binding site" evidence="7">
    <location>
        <position position="88"/>
    </location>
    <ligand>
        <name>Mg(2+)</name>
        <dbReference type="ChEBI" id="CHEBI:18420"/>
        <label>1</label>
        <note>catalytic</note>
    </ligand>
</feature>
<dbReference type="Pfam" id="PF00459">
    <property type="entry name" value="Inositol_P"/>
    <property type="match status" value="1"/>
</dbReference>
<feature type="binding site" evidence="7">
    <location>
        <position position="214"/>
    </location>
    <ligand>
        <name>Mg(2+)</name>
        <dbReference type="ChEBI" id="CHEBI:18420"/>
        <label>1</label>
        <note>catalytic</note>
    </ligand>
</feature>
<dbReference type="Proteomes" id="UP000190027">
    <property type="component" value="Unassembled WGS sequence"/>
</dbReference>
<dbReference type="PRINTS" id="PR01959">
    <property type="entry name" value="SBIMPHPHTASE"/>
</dbReference>
<dbReference type="EMBL" id="FUYC01000003">
    <property type="protein sequence ID" value="SKA78895.1"/>
    <property type="molecule type" value="Genomic_DNA"/>
</dbReference>
<evidence type="ECO:0000256" key="2">
    <source>
        <dbReference type="ARBA" id="ARBA00001946"/>
    </source>
</evidence>
<reference evidence="9 10" key="1">
    <citation type="submission" date="2017-02" db="EMBL/GenBank/DDBJ databases">
        <authorList>
            <person name="Peterson S.W."/>
        </authorList>
    </citation>
    <scope>NUCLEOTIDE SEQUENCE [LARGE SCALE GENOMIC DNA]</scope>
    <source>
        <strain evidence="9 10">DSM 16080</strain>
    </source>
</reference>
<evidence type="ECO:0000313" key="9">
    <source>
        <dbReference type="EMBL" id="SKA78895.1"/>
    </source>
</evidence>
<evidence type="ECO:0000256" key="7">
    <source>
        <dbReference type="PIRSR" id="PIRSR600760-2"/>
    </source>
</evidence>
<sequence length="264" mass="28509">MTKLDLAALLPQLVSIVQDAGELIVRNSTLPKDIRKKGGNDLVTETDVAVEEQLKHRLIELLPESKFLAEESSAQNTLGDLTWVIDPLDGTTNFAHGLPFVATSVALWGQGRPVLGVINLPLLREVFAASYGGGAWCNGEAIHVSTTSELSQALVATGFPYDIKTYLPEILNNLEKFLPRTRGVRRPGAAALDLAYVACGRYDGFWESALHPWDTAAGLLLVTEAGGRVSQYDAHEKYIPGDTGILATNGLLHETMSDLLCTEA</sequence>
<dbReference type="Gene3D" id="3.40.190.80">
    <property type="match status" value="1"/>
</dbReference>
<comment type="similarity">
    <text evidence="3 8">Belongs to the inositol monophosphatase superfamily.</text>
</comment>
<comment type="cofactor">
    <cofactor evidence="2 7 8">
        <name>Mg(2+)</name>
        <dbReference type="ChEBI" id="CHEBI:18420"/>
    </cofactor>
</comment>
<feature type="binding site" evidence="7">
    <location>
        <position position="89"/>
    </location>
    <ligand>
        <name>Mg(2+)</name>
        <dbReference type="ChEBI" id="CHEBI:18420"/>
        <label>1</label>
        <note>catalytic</note>
    </ligand>
</feature>
<dbReference type="PANTHER" id="PTHR20854:SF4">
    <property type="entry name" value="INOSITOL-1-MONOPHOSPHATASE-RELATED"/>
    <property type="match status" value="1"/>
</dbReference>
<evidence type="ECO:0000256" key="5">
    <source>
        <dbReference type="ARBA" id="ARBA00022801"/>
    </source>
</evidence>
<evidence type="ECO:0000313" key="10">
    <source>
        <dbReference type="Proteomes" id="UP000190027"/>
    </source>
</evidence>
<gene>
    <name evidence="9" type="ORF">SAMN02745704_01217</name>
</gene>
<keyword evidence="10" id="KW-1185">Reference proteome</keyword>
<keyword evidence="6 7" id="KW-0460">Magnesium</keyword>
<dbReference type="PANTHER" id="PTHR20854">
    <property type="entry name" value="INOSITOL MONOPHOSPHATASE"/>
    <property type="match status" value="1"/>
</dbReference>
<dbReference type="GO" id="GO:0008934">
    <property type="term" value="F:inositol monophosphate 1-phosphatase activity"/>
    <property type="evidence" value="ECO:0007669"/>
    <property type="project" value="InterPro"/>
</dbReference>
<dbReference type="InterPro" id="IPR020550">
    <property type="entry name" value="Inositol_monophosphatase_CS"/>
</dbReference>
<organism evidence="9 10">
    <name type="scientific">Paucidesulfovibrio gracilis DSM 16080</name>
    <dbReference type="NCBI Taxonomy" id="1121449"/>
    <lineage>
        <taxon>Bacteria</taxon>
        <taxon>Pseudomonadati</taxon>
        <taxon>Thermodesulfobacteriota</taxon>
        <taxon>Desulfovibrionia</taxon>
        <taxon>Desulfovibrionales</taxon>
        <taxon>Desulfovibrionaceae</taxon>
        <taxon>Paucidesulfovibrio</taxon>
    </lineage>
</organism>
<accession>A0A1T4WPV5</accession>
<dbReference type="GO" id="GO:0006020">
    <property type="term" value="P:inositol metabolic process"/>
    <property type="evidence" value="ECO:0007669"/>
    <property type="project" value="TreeGrafter"/>
</dbReference>
<evidence type="ECO:0000256" key="8">
    <source>
        <dbReference type="RuleBase" id="RU364068"/>
    </source>
</evidence>
<evidence type="ECO:0000256" key="1">
    <source>
        <dbReference type="ARBA" id="ARBA00001033"/>
    </source>
</evidence>
<dbReference type="CDD" id="cd01639">
    <property type="entry name" value="IMPase"/>
    <property type="match status" value="1"/>
</dbReference>
<dbReference type="InterPro" id="IPR033942">
    <property type="entry name" value="IMPase"/>
</dbReference>
<dbReference type="PRINTS" id="PR00377">
    <property type="entry name" value="IMPHPHTASES"/>
</dbReference>
<feature type="binding site" evidence="7">
    <location>
        <position position="70"/>
    </location>
    <ligand>
        <name>Mg(2+)</name>
        <dbReference type="ChEBI" id="CHEBI:18420"/>
        <label>1</label>
        <note>catalytic</note>
    </ligand>
</feature>
<dbReference type="SUPFAM" id="SSF56655">
    <property type="entry name" value="Carbohydrate phosphatase"/>
    <property type="match status" value="1"/>
</dbReference>
<evidence type="ECO:0000256" key="6">
    <source>
        <dbReference type="ARBA" id="ARBA00022842"/>
    </source>
</evidence>
<dbReference type="InterPro" id="IPR020583">
    <property type="entry name" value="Inositol_monoP_metal-BS"/>
</dbReference>
<dbReference type="GO" id="GO:0046872">
    <property type="term" value="F:metal ion binding"/>
    <property type="evidence" value="ECO:0007669"/>
    <property type="project" value="UniProtKB-KW"/>
</dbReference>
<dbReference type="InterPro" id="IPR022337">
    <property type="entry name" value="Inositol_monophosphatase_SuhB"/>
</dbReference>
<comment type="catalytic activity">
    <reaction evidence="1 8">
        <text>a myo-inositol phosphate + H2O = myo-inositol + phosphate</text>
        <dbReference type="Rhea" id="RHEA:24056"/>
        <dbReference type="ChEBI" id="CHEBI:15377"/>
        <dbReference type="ChEBI" id="CHEBI:17268"/>
        <dbReference type="ChEBI" id="CHEBI:43474"/>
        <dbReference type="ChEBI" id="CHEBI:84139"/>
        <dbReference type="EC" id="3.1.3.25"/>
    </reaction>
</comment>
<keyword evidence="4 7" id="KW-0479">Metal-binding</keyword>
<dbReference type="InterPro" id="IPR000760">
    <property type="entry name" value="Inositol_monophosphatase-like"/>
</dbReference>
<protein>
    <recommendedName>
        <fullName evidence="8">Inositol-1-monophosphatase</fullName>
        <ecNumber evidence="8">3.1.3.25</ecNumber>
    </recommendedName>
</protein>
<dbReference type="GO" id="GO:0046854">
    <property type="term" value="P:phosphatidylinositol phosphate biosynthetic process"/>
    <property type="evidence" value="ECO:0007669"/>
    <property type="project" value="InterPro"/>
</dbReference>
<name>A0A1T4WPV5_9BACT</name>
<dbReference type="GO" id="GO:0007165">
    <property type="term" value="P:signal transduction"/>
    <property type="evidence" value="ECO:0007669"/>
    <property type="project" value="TreeGrafter"/>
</dbReference>
<dbReference type="EC" id="3.1.3.25" evidence="8"/>
<dbReference type="AlphaFoldDB" id="A0A1T4WPV5"/>